<dbReference type="AlphaFoldDB" id="A0A0B7B362"/>
<dbReference type="EMBL" id="HACG01039881">
    <property type="protein sequence ID" value="CEK86746.1"/>
    <property type="molecule type" value="Transcribed_RNA"/>
</dbReference>
<name>A0A0B7B362_9EUPU</name>
<reference evidence="1" key="1">
    <citation type="submission" date="2014-12" db="EMBL/GenBank/DDBJ databases">
        <title>Insight into the proteome of Arion vulgaris.</title>
        <authorList>
            <person name="Aradska J."/>
            <person name="Bulat T."/>
            <person name="Smidak R."/>
            <person name="Sarate P."/>
            <person name="Gangsoo J."/>
            <person name="Sialana F."/>
            <person name="Bilban M."/>
            <person name="Lubec G."/>
        </authorList>
    </citation>
    <scope>NUCLEOTIDE SEQUENCE</scope>
    <source>
        <tissue evidence="1">Skin</tissue>
    </source>
</reference>
<gene>
    <name evidence="1" type="primary">ORF155487</name>
</gene>
<feature type="non-terminal residue" evidence="1">
    <location>
        <position position="1"/>
    </location>
</feature>
<proteinExistence type="predicted"/>
<evidence type="ECO:0000313" key="1">
    <source>
        <dbReference type="EMBL" id="CEK86746.1"/>
    </source>
</evidence>
<organism evidence="1">
    <name type="scientific">Arion vulgaris</name>
    <dbReference type="NCBI Taxonomy" id="1028688"/>
    <lineage>
        <taxon>Eukaryota</taxon>
        <taxon>Metazoa</taxon>
        <taxon>Spiralia</taxon>
        <taxon>Lophotrochozoa</taxon>
        <taxon>Mollusca</taxon>
        <taxon>Gastropoda</taxon>
        <taxon>Heterobranchia</taxon>
        <taxon>Euthyneura</taxon>
        <taxon>Panpulmonata</taxon>
        <taxon>Eupulmonata</taxon>
        <taxon>Stylommatophora</taxon>
        <taxon>Helicina</taxon>
        <taxon>Arionoidea</taxon>
        <taxon>Arionidae</taxon>
        <taxon>Arion</taxon>
    </lineage>
</organism>
<sequence length="58" mass="6253">SAYKKYGPYVSWQLSTLVPVGTAFLTPDLGFPRAHLGMSPGTLVHLGTPFENVMDSSI</sequence>
<protein>
    <submittedName>
        <fullName evidence="1">Uncharacterized protein</fullName>
    </submittedName>
</protein>
<accession>A0A0B7B362</accession>